<dbReference type="GO" id="GO:0003729">
    <property type="term" value="F:mRNA binding"/>
    <property type="evidence" value="ECO:0007669"/>
    <property type="project" value="UniProtKB-ARBA"/>
</dbReference>
<dbReference type="Proteomes" id="UP000236630">
    <property type="component" value="Unassembled WGS sequence"/>
</dbReference>
<feature type="repeat" description="PPR" evidence="3">
    <location>
        <begin position="233"/>
        <end position="267"/>
    </location>
</feature>
<dbReference type="InterPro" id="IPR046960">
    <property type="entry name" value="PPR_At4g14850-like_plant"/>
</dbReference>
<keyword evidence="6" id="KW-1185">Reference proteome</keyword>
<comment type="caution">
    <text evidence="5">The sequence shown here is derived from an EMBL/GenBank/DDBJ whole genome shotgun (WGS) entry which is preliminary data.</text>
</comment>
<dbReference type="InterPro" id="IPR032867">
    <property type="entry name" value="DYW_dom"/>
</dbReference>
<protein>
    <recommendedName>
        <fullName evidence="4">DYW domain-containing protein</fullName>
    </recommendedName>
</protein>
<dbReference type="NCBIfam" id="TIGR00756">
    <property type="entry name" value="PPR"/>
    <property type="match status" value="5"/>
</dbReference>
<dbReference type="GO" id="GO:0009451">
    <property type="term" value="P:RNA modification"/>
    <property type="evidence" value="ECO:0007669"/>
    <property type="project" value="InterPro"/>
</dbReference>
<dbReference type="PROSITE" id="PS51375">
    <property type="entry name" value="PPR"/>
    <property type="match status" value="5"/>
</dbReference>
<proteinExistence type="inferred from homology"/>
<gene>
    <name evidence="5" type="ORF">CUMW_200210</name>
</gene>
<evidence type="ECO:0000256" key="3">
    <source>
        <dbReference type="PROSITE-ProRule" id="PRU00708"/>
    </source>
</evidence>
<dbReference type="InterPro" id="IPR002885">
    <property type="entry name" value="PPR_rpt"/>
</dbReference>
<dbReference type="PANTHER" id="PTHR47926:SF436">
    <property type="entry name" value="PENTATRICOPEPTIDE REPEAT-CONTAINING PROTEIN ELI1, CHLOROPLASTIC-LIKE ISOFORM X2"/>
    <property type="match status" value="1"/>
</dbReference>
<dbReference type="FunFam" id="1.25.40.10:FF:000690">
    <property type="entry name" value="Pentatricopeptide repeat-containing protein"/>
    <property type="match status" value="1"/>
</dbReference>
<evidence type="ECO:0000259" key="4">
    <source>
        <dbReference type="Pfam" id="PF14432"/>
    </source>
</evidence>
<organism evidence="5 6">
    <name type="scientific">Citrus unshiu</name>
    <name type="common">Satsuma mandarin</name>
    <name type="synonym">Citrus nobilis var. unshiu</name>
    <dbReference type="NCBI Taxonomy" id="55188"/>
    <lineage>
        <taxon>Eukaryota</taxon>
        <taxon>Viridiplantae</taxon>
        <taxon>Streptophyta</taxon>
        <taxon>Embryophyta</taxon>
        <taxon>Tracheophyta</taxon>
        <taxon>Spermatophyta</taxon>
        <taxon>Magnoliopsida</taxon>
        <taxon>eudicotyledons</taxon>
        <taxon>Gunneridae</taxon>
        <taxon>Pentapetalae</taxon>
        <taxon>rosids</taxon>
        <taxon>malvids</taxon>
        <taxon>Sapindales</taxon>
        <taxon>Rutaceae</taxon>
        <taxon>Aurantioideae</taxon>
        <taxon>Citrus</taxon>
    </lineage>
</organism>
<evidence type="ECO:0000256" key="1">
    <source>
        <dbReference type="ARBA" id="ARBA00006643"/>
    </source>
</evidence>
<dbReference type="GO" id="GO:0008270">
    <property type="term" value="F:zinc ion binding"/>
    <property type="evidence" value="ECO:0007669"/>
    <property type="project" value="InterPro"/>
</dbReference>
<dbReference type="EMBL" id="BDQV01000229">
    <property type="protein sequence ID" value="GAY60211.1"/>
    <property type="molecule type" value="Genomic_DNA"/>
</dbReference>
<feature type="repeat" description="PPR" evidence="3">
    <location>
        <begin position="379"/>
        <end position="413"/>
    </location>
</feature>
<accession>A0A2H5Q6N8</accession>
<dbReference type="InterPro" id="IPR046848">
    <property type="entry name" value="E_motif"/>
</dbReference>
<feature type="repeat" description="PPR" evidence="3">
    <location>
        <begin position="286"/>
        <end position="316"/>
    </location>
</feature>
<feature type="domain" description="DYW" evidence="4">
    <location>
        <begin position="592"/>
        <end position="670"/>
    </location>
</feature>
<dbReference type="SUPFAM" id="SSF48452">
    <property type="entry name" value="TPR-like"/>
    <property type="match status" value="1"/>
</dbReference>
<dbReference type="Pfam" id="PF14432">
    <property type="entry name" value="DYW_deaminase"/>
    <property type="match status" value="1"/>
</dbReference>
<evidence type="ECO:0000313" key="6">
    <source>
        <dbReference type="Proteomes" id="UP000236630"/>
    </source>
</evidence>
<name>A0A2H5Q6N8_CITUN</name>
<evidence type="ECO:0000256" key="2">
    <source>
        <dbReference type="ARBA" id="ARBA00022737"/>
    </source>
</evidence>
<dbReference type="Pfam" id="PF13041">
    <property type="entry name" value="PPR_2"/>
    <property type="match status" value="4"/>
</dbReference>
<dbReference type="AlphaFoldDB" id="A0A2H5Q6N8"/>
<keyword evidence="2" id="KW-0677">Repeat</keyword>
<comment type="similarity">
    <text evidence="1">Belongs to the PPR family. PCMP-H subfamily.</text>
</comment>
<dbReference type="InterPro" id="IPR011990">
    <property type="entry name" value="TPR-like_helical_dom_sf"/>
</dbReference>
<feature type="repeat" description="PPR" evidence="3">
    <location>
        <begin position="130"/>
        <end position="164"/>
    </location>
</feature>
<dbReference type="Pfam" id="PF20431">
    <property type="entry name" value="E_motif"/>
    <property type="match status" value="1"/>
</dbReference>
<feature type="repeat" description="PPR" evidence="3">
    <location>
        <begin position="317"/>
        <end position="351"/>
    </location>
</feature>
<dbReference type="Gene3D" id="1.25.40.10">
    <property type="entry name" value="Tetratricopeptide repeat domain"/>
    <property type="match status" value="4"/>
</dbReference>
<dbReference type="Pfam" id="PF12854">
    <property type="entry name" value="PPR_1"/>
    <property type="match status" value="1"/>
</dbReference>
<reference evidence="5 6" key="1">
    <citation type="journal article" date="2017" name="Front. Genet.">
        <title>Draft sequencing of the heterozygous diploid genome of Satsuma (Citrus unshiu Marc.) using a hybrid assembly approach.</title>
        <authorList>
            <person name="Shimizu T."/>
            <person name="Tanizawa Y."/>
            <person name="Mochizuki T."/>
            <person name="Nagasaki H."/>
            <person name="Yoshioka T."/>
            <person name="Toyoda A."/>
            <person name="Fujiyama A."/>
            <person name="Kaminuma E."/>
            <person name="Nakamura Y."/>
        </authorList>
    </citation>
    <scope>NUCLEOTIDE SEQUENCE [LARGE SCALE GENOMIC DNA]</scope>
    <source>
        <strain evidence="6">cv. Miyagawa wase</strain>
    </source>
</reference>
<evidence type="ECO:0000313" key="5">
    <source>
        <dbReference type="EMBL" id="GAY60211.1"/>
    </source>
</evidence>
<sequence length="670" mass="76678">MRISRKFANVCPVSLDVIMVERSCSSIDEFERIHSHLITTNLMRDPQISTQVFEFLVFTGDLGYAQQIIRQGDEPEIKIWNSIIENQLINGYPQEVFAIYLYLVTRTVLLNKCGKLKEVCQLFDKLPNRDVISWNTMISCYTSMGMYREGLGLLSKMGAEGVSPDEVTMVSLISARTKLRDLEMGKNLHLFLEESTMKISGSLLNYLVDMYFKCGKIGEAQKLLGRYEIDEVDVVLWTTLVSGYVKSNERDEARRLFDEMVERNLISWTLMISGMLNRNELLPNRSVVTWNTMLNGFCRSGGFEKARAFFDEIPHKDVISWNTMINCFVKYNRLEESFELFSRMQNSNIKAVQALEPFIMVRGCSELAYDLFSEISEKNVYLWTSVIAAYAMAGHAQKAIDLFLEMEETGTKPDQVTFIALLSACSHGGLVDEGYDFLSKKSRVYNIKPKMQHYGCMVDLLGRAGHLEESANFITSMPIPPDVSIWSSLLRACRCHQNVKLAEHAFKHLTETDPLNDGAHVLLANIYAKAGRLDDMSRIRMKLRDMGLKKQLGYSLIEQGGFVHKFTSGDIFNPHSEEIYLMLNEIEMTLQQQGLQETSLQHRERLAVAFGLISTSEKTTIRIVNNLRICGDCHSFMKVTSQVYNREIVIRDNGRFHRFQGGQCSCRDYW</sequence>
<dbReference type="PANTHER" id="PTHR47926">
    <property type="entry name" value="PENTATRICOPEPTIDE REPEAT-CONTAINING PROTEIN"/>
    <property type="match status" value="1"/>
</dbReference>